<reference evidence="1" key="2">
    <citation type="journal article" date="2015" name="Fish Shellfish Immunol.">
        <title>Early steps in the European eel (Anguilla anguilla)-Vibrio vulnificus interaction in the gills: Role of the RtxA13 toxin.</title>
        <authorList>
            <person name="Callol A."/>
            <person name="Pajuelo D."/>
            <person name="Ebbesson L."/>
            <person name="Teles M."/>
            <person name="MacKenzie S."/>
            <person name="Amaro C."/>
        </authorList>
    </citation>
    <scope>NUCLEOTIDE SEQUENCE</scope>
</reference>
<protein>
    <submittedName>
        <fullName evidence="1">Uncharacterized protein</fullName>
    </submittedName>
</protein>
<dbReference type="AlphaFoldDB" id="A0A0E9W784"/>
<accession>A0A0E9W784</accession>
<sequence length="43" mass="5132">MNTSMISKIWEVFVIAKPRLDKIWNVKAMLYRDVFGKVCKPFK</sequence>
<dbReference type="EMBL" id="GBXM01022391">
    <property type="protein sequence ID" value="JAH86186.1"/>
    <property type="molecule type" value="Transcribed_RNA"/>
</dbReference>
<name>A0A0E9W784_ANGAN</name>
<reference evidence="1" key="1">
    <citation type="submission" date="2014-11" db="EMBL/GenBank/DDBJ databases">
        <authorList>
            <person name="Amaro Gonzalez C."/>
        </authorList>
    </citation>
    <scope>NUCLEOTIDE SEQUENCE</scope>
</reference>
<proteinExistence type="predicted"/>
<evidence type="ECO:0000313" key="1">
    <source>
        <dbReference type="EMBL" id="JAH86186.1"/>
    </source>
</evidence>
<organism evidence="1">
    <name type="scientific">Anguilla anguilla</name>
    <name type="common">European freshwater eel</name>
    <name type="synonym">Muraena anguilla</name>
    <dbReference type="NCBI Taxonomy" id="7936"/>
    <lineage>
        <taxon>Eukaryota</taxon>
        <taxon>Metazoa</taxon>
        <taxon>Chordata</taxon>
        <taxon>Craniata</taxon>
        <taxon>Vertebrata</taxon>
        <taxon>Euteleostomi</taxon>
        <taxon>Actinopterygii</taxon>
        <taxon>Neopterygii</taxon>
        <taxon>Teleostei</taxon>
        <taxon>Anguilliformes</taxon>
        <taxon>Anguillidae</taxon>
        <taxon>Anguilla</taxon>
    </lineage>
</organism>